<protein>
    <submittedName>
        <fullName evidence="12">Choice-of-anchor D domain-containing protein</fullName>
    </submittedName>
</protein>
<evidence type="ECO:0000256" key="10">
    <source>
        <dbReference type="SAM" id="SignalP"/>
    </source>
</evidence>
<name>A0ABW7G221_9BURK</name>
<keyword evidence="13" id="KW-1185">Reference proteome</keyword>
<keyword evidence="4 9" id="KW-0349">Heme</keyword>
<gene>
    <name evidence="12" type="ORF">ACG00X_03995</name>
</gene>
<dbReference type="InterPro" id="IPR036909">
    <property type="entry name" value="Cyt_c-like_dom_sf"/>
</dbReference>
<dbReference type="SUPFAM" id="SSF46626">
    <property type="entry name" value="Cytochrome c"/>
    <property type="match status" value="1"/>
</dbReference>
<evidence type="ECO:0000256" key="5">
    <source>
        <dbReference type="ARBA" id="ARBA00022723"/>
    </source>
</evidence>
<keyword evidence="6 9" id="KW-0408">Iron</keyword>
<evidence type="ECO:0000256" key="9">
    <source>
        <dbReference type="PROSITE-ProRule" id="PRU00433"/>
    </source>
</evidence>
<keyword evidence="7" id="KW-0969">Cilium</keyword>
<dbReference type="Pfam" id="PF13442">
    <property type="entry name" value="Cytochrome_CBB3"/>
    <property type="match status" value="1"/>
</dbReference>
<comment type="subcellular location">
    <subcellularLocation>
        <location evidence="1">Cell projection</location>
        <location evidence="1">Cilium</location>
    </subcellularLocation>
    <subcellularLocation>
        <location evidence="2">Cytoplasm</location>
    </subcellularLocation>
</comment>
<dbReference type="InterPro" id="IPR053879">
    <property type="entry name" value="HYDIN_VesB_CFA65-like_Ig"/>
</dbReference>
<keyword evidence="8" id="KW-0966">Cell projection</keyword>
<dbReference type="PANTHER" id="PTHR45912">
    <property type="entry name" value="CILIA- AND FLAGELLA-ASSOCIATED PROTEIN 47"/>
    <property type="match status" value="1"/>
</dbReference>
<feature type="chain" id="PRO_5046952833" evidence="10">
    <location>
        <begin position="29"/>
        <end position="1286"/>
    </location>
</feature>
<evidence type="ECO:0000256" key="1">
    <source>
        <dbReference type="ARBA" id="ARBA00004138"/>
    </source>
</evidence>
<evidence type="ECO:0000256" key="3">
    <source>
        <dbReference type="ARBA" id="ARBA00022490"/>
    </source>
</evidence>
<feature type="signal peptide" evidence="10">
    <location>
        <begin position="1"/>
        <end position="28"/>
    </location>
</feature>
<evidence type="ECO:0000256" key="4">
    <source>
        <dbReference type="ARBA" id="ARBA00022617"/>
    </source>
</evidence>
<dbReference type="NCBIfam" id="NF012200">
    <property type="entry name" value="choice_anch_D"/>
    <property type="match status" value="10"/>
</dbReference>
<dbReference type="PANTHER" id="PTHR45912:SF3">
    <property type="entry name" value="CILIA- AND FLAGELLA-ASSOCIATED PROTEIN 47"/>
    <property type="match status" value="1"/>
</dbReference>
<dbReference type="InterPro" id="IPR009056">
    <property type="entry name" value="Cyt_c-like_dom"/>
</dbReference>
<keyword evidence="10" id="KW-0732">Signal</keyword>
<dbReference type="RefSeq" id="WP_394486672.1">
    <property type="nucleotide sequence ID" value="NZ_JBIGIA010000002.1"/>
</dbReference>
<evidence type="ECO:0000256" key="7">
    <source>
        <dbReference type="ARBA" id="ARBA00023069"/>
    </source>
</evidence>
<dbReference type="Gene3D" id="2.60.40.10">
    <property type="entry name" value="Immunoglobulins"/>
    <property type="match status" value="10"/>
</dbReference>
<proteinExistence type="predicted"/>
<dbReference type="Proteomes" id="UP001606305">
    <property type="component" value="Unassembled WGS sequence"/>
</dbReference>
<feature type="domain" description="Cytochrome c" evidence="11">
    <location>
        <begin position="29"/>
        <end position="111"/>
    </location>
</feature>
<evidence type="ECO:0000313" key="13">
    <source>
        <dbReference type="Proteomes" id="UP001606305"/>
    </source>
</evidence>
<evidence type="ECO:0000256" key="2">
    <source>
        <dbReference type="ARBA" id="ARBA00004496"/>
    </source>
</evidence>
<evidence type="ECO:0000256" key="6">
    <source>
        <dbReference type="ARBA" id="ARBA00023004"/>
    </source>
</evidence>
<organism evidence="12 13">
    <name type="scientific">Pelomonas nitida</name>
    <dbReference type="NCBI Taxonomy" id="3299027"/>
    <lineage>
        <taxon>Bacteria</taxon>
        <taxon>Pseudomonadati</taxon>
        <taxon>Pseudomonadota</taxon>
        <taxon>Betaproteobacteria</taxon>
        <taxon>Burkholderiales</taxon>
        <taxon>Sphaerotilaceae</taxon>
        <taxon>Roseateles</taxon>
    </lineage>
</organism>
<evidence type="ECO:0000259" key="11">
    <source>
        <dbReference type="PROSITE" id="PS51007"/>
    </source>
</evidence>
<dbReference type="InterPro" id="IPR013783">
    <property type="entry name" value="Ig-like_fold"/>
</dbReference>
<dbReference type="PROSITE" id="PS51007">
    <property type="entry name" value="CYTC"/>
    <property type="match status" value="1"/>
</dbReference>
<dbReference type="EMBL" id="JBIGIA010000002">
    <property type="protein sequence ID" value="MFG6455986.1"/>
    <property type="molecule type" value="Genomic_DNA"/>
</dbReference>
<reference evidence="12 13" key="1">
    <citation type="submission" date="2024-09" db="EMBL/GenBank/DDBJ databases">
        <title>Novel species of the genus Pelomonas and Roseateles isolated from streams.</title>
        <authorList>
            <person name="Lu H."/>
        </authorList>
    </citation>
    <scope>NUCLEOTIDE SEQUENCE [LARGE SCALE GENOMIC DNA]</scope>
    <source>
        <strain evidence="12 13">BYS96W</strain>
    </source>
</reference>
<evidence type="ECO:0000256" key="8">
    <source>
        <dbReference type="ARBA" id="ARBA00023273"/>
    </source>
</evidence>
<dbReference type="Pfam" id="PF15780">
    <property type="entry name" value="ASH"/>
    <property type="match status" value="2"/>
</dbReference>
<keyword evidence="5 9" id="KW-0479">Metal-binding</keyword>
<comment type="caution">
    <text evidence="12">The sequence shown here is derived from an EMBL/GenBank/DDBJ whole genome shotgun (WGS) entry which is preliminary data.</text>
</comment>
<keyword evidence="3" id="KW-0963">Cytoplasm</keyword>
<accession>A0ABW7G221</accession>
<evidence type="ECO:0000313" key="12">
    <source>
        <dbReference type="EMBL" id="MFG6455986.1"/>
    </source>
</evidence>
<dbReference type="InterPro" id="IPR031549">
    <property type="entry name" value="ASH"/>
</dbReference>
<dbReference type="Pfam" id="PF22544">
    <property type="entry name" value="HYDIN_VesB_CFA65-like_Ig"/>
    <property type="match status" value="1"/>
</dbReference>
<sequence>MVITTLSKLRRAAALALTGLSLCGGAWAQSAANGEVLYNKQIAPVTTPPTKSCFICHGSATPKEAPSIAAKGWDAAQLKASVMTQDRMKPLNGLISDAEFNDLAAYIAKDIGRTAVYLPVSTAPSVSVSATSLSFTAQNVGSASAAQTVTVSNAASATGALSFTSIATTAGSDFSVSGGTCSTTASVAAGGSCTVNVTFKPSAAGTRNGALTLAHNGAGGKSEVSLSGSGMSTSPVVSVSPATLTFSGVVATATSPMRATISNTGSGNLVLSALMFGGTNASDYGLASSSTCGANTSIAGGSSCVLDIVFTAGATGARSATLTVAHNATGSPTTITLMGTGTATATPGIALDATTLDLGNQPVEMLSTSKTVTLTNSGGAALTLGNITLGGTDASSFVLGGTCAANASVAVKGTCTITVAMKPLTLGAKSATLSVASNAPTGAVTVALKGVAVRAPAPEVGLSQAALDFGTVSMGVKSIARTVTLTNTGSADMTITSIASTSTEFAVTHNCPSSLAAAASCVISVTLTPVSANLAEAVVITTNALSSPNSIALTGLGTTATMPVLAWQQNSASLKFDSTVVGMTSASQSLTLVNQGPGAALINSLGVAGTDATSFAIASGSTCKAGVSLDVNASCTVVVSFVPGSTGAKTANLQVSSNASPPGDVALSGSGASPSTPSGMITVSQTTLDFSSIGVVAGQTSTALTVTVNNGSAAAVTVSKIAVSGQFSIVAASSNSCATSGVTLAAGGSCNVAVVFSPNMAGSATGTLTLTTSTNQTVEVTLKGQANAATPKLAWQGNTTSQAFSSTIVGQTSAAQTLTLTNPGTVAATLSSVTLSGTDAASFAISSSSTCKANLSLAANATCTVVLTFTPASAGAKSATLKVGSNATSPGDVVLSGSGMTATPTNGMLTVDKSALDFSGTSVDIGKTSAAMNVTVANGNVAAVTLSKVEVTGPFKVSANTCPVSSSTIAVNANCTVSVTFVPTAAGMATGNLTLTTATGQVLVVSLKGLATATASAPVLVWQAGGATTLQFDTADVGKTSAAKSVTLLNQGSGTVNFSALETDGNDKAQFLVTSDSTCKVGTPLAQGASCQLVVAFMPTSAGSKSATLRIASNATAPATMMLSGVGNAASTGSGTGLLWVDYKSLGFMAGTGSASAAQMLTVKNQGTAPISLSTIVTTGPFQVVNSASGGCVLPQQLAAGASCVLSVVFNGPQTAGDSTGTVVLTGASGDSLTVSLTGRAVATNVGGSGDDDKDSGGGAASPWALLGLLLAGAVLSPRRRKISNL</sequence>